<accession>A0ABN0AZQ0</accession>
<gene>
    <name evidence="1" type="ORF">HMPREF9248_0380</name>
</gene>
<proteinExistence type="predicted"/>
<protein>
    <submittedName>
        <fullName evidence="1">Uncharacterized protein</fullName>
    </submittedName>
</protein>
<reference evidence="1 2" key="1">
    <citation type="submission" date="2010-08" db="EMBL/GenBank/DDBJ databases">
        <authorList>
            <person name="Durkin A.S."/>
            <person name="Madupu R."/>
            <person name="Torralba M."/>
            <person name="Gillis M."/>
            <person name="Methe B."/>
            <person name="Sutton G."/>
            <person name="Nelson K.E."/>
        </authorList>
    </citation>
    <scope>NUCLEOTIDE SEQUENCE [LARGE SCALE GENOMIC DNA]</scope>
    <source>
        <strain evidence="1 2">PB189-T1-4</strain>
    </source>
</reference>
<keyword evidence="2" id="KW-1185">Reference proteome</keyword>
<comment type="caution">
    <text evidence="1">The sequence shown here is derived from an EMBL/GenBank/DDBJ whole genome shotgun (WGS) entry which is preliminary data.</text>
</comment>
<dbReference type="EMBL" id="AEDQ01000022">
    <property type="protein sequence ID" value="EFL44002.1"/>
    <property type="molecule type" value="Genomic_DNA"/>
</dbReference>
<evidence type="ECO:0000313" key="1">
    <source>
        <dbReference type="EMBL" id="EFL44002.1"/>
    </source>
</evidence>
<evidence type="ECO:0000313" key="2">
    <source>
        <dbReference type="Proteomes" id="UP000004431"/>
    </source>
</evidence>
<name>A0ABN0AZQ0_9ACTN</name>
<dbReference type="Proteomes" id="UP000004431">
    <property type="component" value="Unassembled WGS sequence"/>
</dbReference>
<organism evidence="1 2">
    <name type="scientific">Fannyhessea vaginae PB189-T1-4</name>
    <dbReference type="NCBI Taxonomy" id="866774"/>
    <lineage>
        <taxon>Bacteria</taxon>
        <taxon>Bacillati</taxon>
        <taxon>Actinomycetota</taxon>
        <taxon>Coriobacteriia</taxon>
        <taxon>Coriobacteriales</taxon>
        <taxon>Atopobiaceae</taxon>
        <taxon>Fannyhessea</taxon>
    </lineage>
</organism>
<sequence length="43" mass="4657">MAEIVQNHYFDTRLSAAEGKSGAPCLGTFFIYAGSAFVNMVNQ</sequence>